<evidence type="ECO:0000259" key="2">
    <source>
        <dbReference type="PROSITE" id="PS50405"/>
    </source>
</evidence>
<organism evidence="3 4">
    <name type="scientific">Porites lobata</name>
    <dbReference type="NCBI Taxonomy" id="104759"/>
    <lineage>
        <taxon>Eukaryota</taxon>
        <taxon>Metazoa</taxon>
        <taxon>Cnidaria</taxon>
        <taxon>Anthozoa</taxon>
        <taxon>Hexacorallia</taxon>
        <taxon>Scleractinia</taxon>
        <taxon>Fungiina</taxon>
        <taxon>Poritidae</taxon>
        <taxon>Porites</taxon>
    </lineage>
</organism>
<dbReference type="SUPFAM" id="SSF47616">
    <property type="entry name" value="GST C-terminal domain-like"/>
    <property type="match status" value="2"/>
</dbReference>
<dbReference type="CDD" id="cd03039">
    <property type="entry name" value="GST_N_Sigma_like"/>
    <property type="match status" value="2"/>
</dbReference>
<comment type="caution">
    <text evidence="3">The sequence shown here is derived from an EMBL/GenBank/DDBJ whole genome shotgun (WGS) entry which is preliminary data.</text>
</comment>
<dbReference type="PROSITE" id="PS50404">
    <property type="entry name" value="GST_NTER"/>
    <property type="match status" value="2"/>
</dbReference>
<dbReference type="Gene3D" id="1.20.1050.10">
    <property type="match status" value="2"/>
</dbReference>
<name>A0ABN8Q261_9CNID</name>
<evidence type="ECO:0000313" key="4">
    <source>
        <dbReference type="Proteomes" id="UP001159405"/>
    </source>
</evidence>
<dbReference type="Proteomes" id="UP001159405">
    <property type="component" value="Unassembled WGS sequence"/>
</dbReference>
<dbReference type="EMBL" id="CALNXK010000100">
    <property type="protein sequence ID" value="CAH3155091.1"/>
    <property type="molecule type" value="Genomic_DNA"/>
</dbReference>
<feature type="domain" description="GST N-terminal" evidence="1">
    <location>
        <begin position="188"/>
        <end position="268"/>
    </location>
</feature>
<dbReference type="Pfam" id="PF14497">
    <property type="entry name" value="GST_C_3"/>
    <property type="match status" value="2"/>
</dbReference>
<gene>
    <name evidence="3" type="ORF">PLOB_00001182</name>
</gene>
<dbReference type="PROSITE" id="PS50405">
    <property type="entry name" value="GST_CTER"/>
    <property type="match status" value="1"/>
</dbReference>
<proteinExistence type="predicted"/>
<dbReference type="SUPFAM" id="SSF52833">
    <property type="entry name" value="Thioredoxin-like"/>
    <property type="match status" value="2"/>
</dbReference>
<feature type="domain" description="GST C-terminal" evidence="2">
    <location>
        <begin position="270"/>
        <end position="398"/>
    </location>
</feature>
<keyword evidence="4" id="KW-1185">Reference proteome</keyword>
<evidence type="ECO:0008006" key="5">
    <source>
        <dbReference type="Google" id="ProtNLM"/>
    </source>
</evidence>
<dbReference type="InterPro" id="IPR036249">
    <property type="entry name" value="Thioredoxin-like_sf"/>
</dbReference>
<dbReference type="InterPro" id="IPR004045">
    <property type="entry name" value="Glutathione_S-Trfase_N"/>
</dbReference>
<dbReference type="Pfam" id="PF02798">
    <property type="entry name" value="GST_N"/>
    <property type="match status" value="2"/>
</dbReference>
<dbReference type="InterPro" id="IPR040079">
    <property type="entry name" value="Glutathione_S-Trfase"/>
</dbReference>
<dbReference type="PANTHER" id="PTHR11571:SF150">
    <property type="entry name" value="GLUTATHIONE S-TRANSFERASE"/>
    <property type="match status" value="1"/>
</dbReference>
<dbReference type="InterPro" id="IPR050213">
    <property type="entry name" value="GST_superfamily"/>
</dbReference>
<dbReference type="InterPro" id="IPR004046">
    <property type="entry name" value="GST_C"/>
</dbReference>
<dbReference type="Gene3D" id="3.40.30.10">
    <property type="entry name" value="Glutaredoxin"/>
    <property type="match status" value="2"/>
</dbReference>
<dbReference type="SFLD" id="SFLDG01205">
    <property type="entry name" value="AMPS.1"/>
    <property type="match status" value="1"/>
</dbReference>
<evidence type="ECO:0000313" key="3">
    <source>
        <dbReference type="EMBL" id="CAH3155091.1"/>
    </source>
</evidence>
<accession>A0ABN8Q261</accession>
<dbReference type="CDD" id="cd03192">
    <property type="entry name" value="GST_C_Sigma_like"/>
    <property type="match status" value="1"/>
</dbReference>
<reference evidence="3 4" key="1">
    <citation type="submission" date="2022-05" db="EMBL/GenBank/DDBJ databases">
        <authorList>
            <consortium name="Genoscope - CEA"/>
            <person name="William W."/>
        </authorList>
    </citation>
    <scope>NUCLEOTIDE SEQUENCE [LARGE SCALE GENOMIC DNA]</scope>
</reference>
<sequence>MSGYKLVYFPIRGRGERTRLAFAAAKIDFEDTRLPFEEWAKEKASGRPPFGHLPYIVTPEGKLLGQSGSVTKYICKKGGLCPADSFDEATADSIGDEAMDLVEAVIKLHFEKDEKKKEESTKKFFETTLPDELKNFEAILKSRDGGKAFFLGDKARRTVQTSLVTLSLVGDCVFGRSQESSETSTEMSGYKHVYFPIRGRGERTRLAFVATKVEFEDVRVPFEDWQKEKASGRPPFDELPYIVTPEGKILGQSGAICKYICKKGGLCPSDPFDEALADSLSDCALDLRERLIKIYYEEDAARKEKMQKEFFETTLPARLKKYEGFLESRDGGKAYLFGEKLNYADISIFDFLNNILLGGKTDVPKELDKFPLLAGHYTRVLNVPEIKAWIEKRPQTTG</sequence>
<protein>
    <recommendedName>
        <fullName evidence="5">Glutathione S-transferase</fullName>
    </recommendedName>
</protein>
<dbReference type="PANTHER" id="PTHR11571">
    <property type="entry name" value="GLUTATHIONE S-TRANSFERASE"/>
    <property type="match status" value="1"/>
</dbReference>
<evidence type="ECO:0000259" key="1">
    <source>
        <dbReference type="PROSITE" id="PS50404"/>
    </source>
</evidence>
<dbReference type="InterPro" id="IPR036282">
    <property type="entry name" value="Glutathione-S-Trfase_C_sf"/>
</dbReference>
<feature type="domain" description="GST N-terminal" evidence="1">
    <location>
        <begin position="2"/>
        <end position="82"/>
    </location>
</feature>
<dbReference type="InterPro" id="IPR010987">
    <property type="entry name" value="Glutathione-S-Trfase_C-like"/>
</dbReference>
<dbReference type="SFLD" id="SFLDS00019">
    <property type="entry name" value="Glutathione_Transferase_(cytos"/>
    <property type="match status" value="2"/>
</dbReference>
<dbReference type="SFLD" id="SFLDG00363">
    <property type="entry name" value="AMPS_(cytGST):_Alpha-__Mu-__Pi"/>
    <property type="match status" value="1"/>
</dbReference>